<sequence>MNILKSCLISGEISWVSISRSSCIFRFILKAVITGCDKKIKFVSPQTIEILYDEYNAKEVYTVELSKIRFK</sequence>
<protein>
    <submittedName>
        <fullName evidence="1">Uncharacterized protein</fullName>
    </submittedName>
</protein>
<reference evidence="1 2" key="1">
    <citation type="submission" date="2023-12" db="EMBL/GenBank/DDBJ databases">
        <title>Genome sequencing and assembly of bacterial species from a model synthetic community.</title>
        <authorList>
            <person name="Hogle S.L."/>
        </authorList>
    </citation>
    <scope>NUCLEOTIDE SEQUENCE [LARGE SCALE GENOMIC DNA]</scope>
    <source>
        <strain evidence="1 2">HAMBI_3031</strain>
    </source>
</reference>
<accession>A0ABZ0W7E8</accession>
<dbReference type="RefSeq" id="WP_114791173.1">
    <property type="nucleotide sequence ID" value="NZ_CP139960.1"/>
</dbReference>
<gene>
    <name evidence="1" type="ORF">U0035_22315</name>
</gene>
<keyword evidence="2" id="KW-1185">Reference proteome</keyword>
<evidence type="ECO:0000313" key="1">
    <source>
        <dbReference type="EMBL" id="WQD38412.1"/>
    </source>
</evidence>
<dbReference type="EMBL" id="CP139960">
    <property type="protein sequence ID" value="WQD38412.1"/>
    <property type="molecule type" value="Genomic_DNA"/>
</dbReference>
<proteinExistence type="predicted"/>
<organism evidence="1 2">
    <name type="scientific">Niabella yanshanensis</name>
    <dbReference type="NCBI Taxonomy" id="577386"/>
    <lineage>
        <taxon>Bacteria</taxon>
        <taxon>Pseudomonadati</taxon>
        <taxon>Bacteroidota</taxon>
        <taxon>Chitinophagia</taxon>
        <taxon>Chitinophagales</taxon>
        <taxon>Chitinophagaceae</taxon>
        <taxon>Niabella</taxon>
    </lineage>
</organism>
<evidence type="ECO:0000313" key="2">
    <source>
        <dbReference type="Proteomes" id="UP001325680"/>
    </source>
</evidence>
<name>A0ABZ0W7E8_9BACT</name>
<dbReference type="Proteomes" id="UP001325680">
    <property type="component" value="Chromosome"/>
</dbReference>